<feature type="signal peptide" evidence="1">
    <location>
        <begin position="1"/>
        <end position="32"/>
    </location>
</feature>
<name>A0A316TYS4_9BASI</name>
<evidence type="ECO:0000313" key="3">
    <source>
        <dbReference type="Proteomes" id="UP000245942"/>
    </source>
</evidence>
<sequence length="188" mass="21285">MRPNIKMPSLRMYNFGTLFVVLCAAAAQTTTSSPITNSLEPRVVRCDFPGQLYNDCTCTDMSIRYDNGANSANGANMNITTVTPGQNSLAYTCDADFVEVHGYTLVVGPTDVGPYKGRTLEERTVKDGGEYKMDAYTLTCTEDHGNWWDWNSEWWNWVFWWQWGHCPPVDTAKEKVVQCSVKYNGNEY</sequence>
<dbReference type="GeneID" id="37017287"/>
<dbReference type="Proteomes" id="UP000245942">
    <property type="component" value="Unassembled WGS sequence"/>
</dbReference>
<accession>A0A316TYS4</accession>
<keyword evidence="1" id="KW-0732">Signal</keyword>
<proteinExistence type="predicted"/>
<evidence type="ECO:0000256" key="1">
    <source>
        <dbReference type="SAM" id="SignalP"/>
    </source>
</evidence>
<dbReference type="RefSeq" id="XP_025345457.1">
    <property type="nucleotide sequence ID" value="XM_025495553.1"/>
</dbReference>
<dbReference type="AlphaFoldDB" id="A0A316TYS4"/>
<gene>
    <name evidence="2" type="ORF">BCV69DRAFT_80938</name>
</gene>
<organism evidence="2 3">
    <name type="scientific">Pseudomicrostroma glucosiphilum</name>
    <dbReference type="NCBI Taxonomy" id="1684307"/>
    <lineage>
        <taxon>Eukaryota</taxon>
        <taxon>Fungi</taxon>
        <taxon>Dikarya</taxon>
        <taxon>Basidiomycota</taxon>
        <taxon>Ustilaginomycotina</taxon>
        <taxon>Exobasidiomycetes</taxon>
        <taxon>Microstromatales</taxon>
        <taxon>Microstromatales incertae sedis</taxon>
        <taxon>Pseudomicrostroma</taxon>
    </lineage>
</organism>
<reference evidence="2 3" key="1">
    <citation type="journal article" date="2018" name="Mol. Biol. Evol.">
        <title>Broad Genomic Sampling Reveals a Smut Pathogenic Ancestry of the Fungal Clade Ustilaginomycotina.</title>
        <authorList>
            <person name="Kijpornyongpan T."/>
            <person name="Mondo S.J."/>
            <person name="Barry K."/>
            <person name="Sandor L."/>
            <person name="Lee J."/>
            <person name="Lipzen A."/>
            <person name="Pangilinan J."/>
            <person name="LaButti K."/>
            <person name="Hainaut M."/>
            <person name="Henrissat B."/>
            <person name="Grigoriev I.V."/>
            <person name="Spatafora J.W."/>
            <person name="Aime M.C."/>
        </authorList>
    </citation>
    <scope>NUCLEOTIDE SEQUENCE [LARGE SCALE GENOMIC DNA]</scope>
    <source>
        <strain evidence="2 3">MCA 4718</strain>
    </source>
</reference>
<keyword evidence="3" id="KW-1185">Reference proteome</keyword>
<protein>
    <submittedName>
        <fullName evidence="2">Uncharacterized protein</fullName>
    </submittedName>
</protein>
<dbReference type="EMBL" id="KZ819337">
    <property type="protein sequence ID" value="PWN18297.1"/>
    <property type="molecule type" value="Genomic_DNA"/>
</dbReference>
<feature type="chain" id="PRO_5016462848" evidence="1">
    <location>
        <begin position="33"/>
        <end position="188"/>
    </location>
</feature>
<evidence type="ECO:0000313" key="2">
    <source>
        <dbReference type="EMBL" id="PWN18297.1"/>
    </source>
</evidence>